<accession>C5DCQ6</accession>
<feature type="compositionally biased region" description="Polar residues" evidence="1">
    <location>
        <begin position="528"/>
        <end position="539"/>
    </location>
</feature>
<dbReference type="KEGG" id="lth:KLTH0B05016g"/>
<gene>
    <name evidence="4" type="ordered locus">KLTH0B05016g</name>
</gene>
<dbReference type="EMBL" id="CU928166">
    <property type="protein sequence ID" value="CAR21567.1"/>
    <property type="molecule type" value="Genomic_DNA"/>
</dbReference>
<dbReference type="CDD" id="cd00167">
    <property type="entry name" value="SANT"/>
    <property type="match status" value="1"/>
</dbReference>
<evidence type="ECO:0000313" key="4">
    <source>
        <dbReference type="EMBL" id="CAR21567.1"/>
    </source>
</evidence>
<dbReference type="InParanoid" id="C5DCQ6"/>
<feature type="compositionally biased region" description="Polar residues" evidence="1">
    <location>
        <begin position="323"/>
        <end position="339"/>
    </location>
</feature>
<evidence type="ECO:0000313" key="5">
    <source>
        <dbReference type="Proteomes" id="UP000002036"/>
    </source>
</evidence>
<sequence length="595" mass="62836">MTTSKSAVSLAGAGGGLVAQSKNPSSWDPQDDVLLRHLKEIKKLGWKDIAQYFKNRTPNACQFRWRRLKSGNLKTAGRPGEAPAVADAVGVAPAAGTQPAAATPQAGAAAAAAVPHDLGQPVHPALLAATAAPASEAYPPRALSQPALGPLPNAGTLSAVPAPSPAPHQPAVAAFPLRPTLTGATLANAQSRHSLQPAPGAGKFAKPRSYSHTMAPPSGFAMASASAPFSAAASVVTSNSTGHVPTIDVNESQDENLGLIPKVLVRSRRSSVAQQSLLPSSSTPNLSLALHTTLTTSKLRKNSFSSRPRRSSFNMAPPDRVFSTPSRRSSVVQAPSSIASISRRESFNSSNSRRGSAIQTRRESFAHSTLDRRESVSNYTDIPKAPLQNFAPANASSLHQATYPTEMKDWSLDEDKLLSGRQENHLSMDELSILLPHRSEQEIQWRIGALDKSTYSSSSDSPLDSPERSLTEDIAVDEEGGEAVDDASRNPSQTPFNIKKEVSPSLSASSGSNDREHSPVFSPRPVNRDQSPTTFDSSFRPNIVVNKSVGGSSYNCSPGLDGHRNPSFPPAAEPMAPGSHGAQLPSLNSIFKNIL</sequence>
<dbReference type="SUPFAM" id="SSF46689">
    <property type="entry name" value="Homeodomain-like"/>
    <property type="match status" value="1"/>
</dbReference>
<keyword evidence="5" id="KW-1185">Reference proteome</keyword>
<dbReference type="Pfam" id="PF13921">
    <property type="entry name" value="Myb_DNA-bind_6"/>
    <property type="match status" value="1"/>
</dbReference>
<dbReference type="SMART" id="SM00717">
    <property type="entry name" value="SANT"/>
    <property type="match status" value="1"/>
</dbReference>
<evidence type="ECO:0000259" key="2">
    <source>
        <dbReference type="PROSITE" id="PS50090"/>
    </source>
</evidence>
<feature type="region of interest" description="Disordered" evidence="1">
    <location>
        <begin position="479"/>
        <end position="539"/>
    </location>
</feature>
<feature type="domain" description="Myb-like" evidence="2">
    <location>
        <begin position="19"/>
        <end position="69"/>
    </location>
</feature>
<proteinExistence type="predicted"/>
<feature type="region of interest" description="Disordered" evidence="1">
    <location>
        <begin position="138"/>
        <end position="171"/>
    </location>
</feature>
<feature type="region of interest" description="Disordered" evidence="1">
    <location>
        <begin position="191"/>
        <end position="210"/>
    </location>
</feature>
<dbReference type="GeneID" id="8290843"/>
<dbReference type="RefSeq" id="XP_002552005.1">
    <property type="nucleotide sequence ID" value="XM_002551959.1"/>
</dbReference>
<dbReference type="InterPro" id="IPR001005">
    <property type="entry name" value="SANT/Myb"/>
</dbReference>
<dbReference type="FunCoup" id="C5DCQ6">
    <property type="interactions" value="229"/>
</dbReference>
<dbReference type="Gene3D" id="1.10.10.60">
    <property type="entry name" value="Homeodomain-like"/>
    <property type="match status" value="1"/>
</dbReference>
<dbReference type="STRING" id="559295.C5DCQ6"/>
<dbReference type="Proteomes" id="UP000002036">
    <property type="component" value="Chromosome B"/>
</dbReference>
<feature type="region of interest" description="Disordered" evidence="1">
    <location>
        <begin position="555"/>
        <end position="583"/>
    </location>
</feature>
<evidence type="ECO:0000259" key="3">
    <source>
        <dbReference type="PROSITE" id="PS51294"/>
    </source>
</evidence>
<feature type="region of interest" description="Disordered" evidence="1">
    <location>
        <begin position="299"/>
        <end position="393"/>
    </location>
</feature>
<organism evidence="4 5">
    <name type="scientific">Lachancea thermotolerans (strain ATCC 56472 / CBS 6340 / NRRL Y-8284)</name>
    <name type="common">Yeast</name>
    <name type="synonym">Kluyveromyces thermotolerans</name>
    <dbReference type="NCBI Taxonomy" id="559295"/>
    <lineage>
        <taxon>Eukaryota</taxon>
        <taxon>Fungi</taxon>
        <taxon>Dikarya</taxon>
        <taxon>Ascomycota</taxon>
        <taxon>Saccharomycotina</taxon>
        <taxon>Saccharomycetes</taxon>
        <taxon>Saccharomycetales</taxon>
        <taxon>Saccharomycetaceae</taxon>
        <taxon>Lachancea</taxon>
    </lineage>
</organism>
<dbReference type="HOGENOM" id="CLU_018984_0_0_1"/>
<dbReference type="OrthoDB" id="2143914at2759"/>
<dbReference type="InterPro" id="IPR009057">
    <property type="entry name" value="Homeodomain-like_sf"/>
</dbReference>
<dbReference type="PROSITE" id="PS50090">
    <property type="entry name" value="MYB_LIKE"/>
    <property type="match status" value="1"/>
</dbReference>
<evidence type="ECO:0000256" key="1">
    <source>
        <dbReference type="SAM" id="MobiDB-lite"/>
    </source>
</evidence>
<dbReference type="PROSITE" id="PS51294">
    <property type="entry name" value="HTH_MYB"/>
    <property type="match status" value="1"/>
</dbReference>
<feature type="domain" description="HTH myb-type" evidence="3">
    <location>
        <begin position="19"/>
        <end position="73"/>
    </location>
</feature>
<dbReference type="InterPro" id="IPR017930">
    <property type="entry name" value="Myb_dom"/>
</dbReference>
<reference evidence="4 5" key="1">
    <citation type="journal article" date="2009" name="Genome Res.">
        <title>Comparative genomics of protoploid Saccharomycetaceae.</title>
        <authorList>
            <consortium name="The Genolevures Consortium"/>
            <person name="Souciet J.-L."/>
            <person name="Dujon B."/>
            <person name="Gaillardin C."/>
            <person name="Johnston M."/>
            <person name="Baret P.V."/>
            <person name="Cliften P."/>
            <person name="Sherman D.J."/>
            <person name="Weissenbach J."/>
            <person name="Westhof E."/>
            <person name="Wincker P."/>
            <person name="Jubin C."/>
            <person name="Poulain J."/>
            <person name="Barbe V."/>
            <person name="Segurens B."/>
            <person name="Artiguenave F."/>
            <person name="Anthouard V."/>
            <person name="Vacherie B."/>
            <person name="Val M.-E."/>
            <person name="Fulton R.S."/>
            <person name="Minx P."/>
            <person name="Wilson R."/>
            <person name="Durrens P."/>
            <person name="Jean G."/>
            <person name="Marck C."/>
            <person name="Martin T."/>
            <person name="Nikolski M."/>
            <person name="Rolland T."/>
            <person name="Seret M.-L."/>
            <person name="Casaregola S."/>
            <person name="Despons L."/>
            <person name="Fairhead C."/>
            <person name="Fischer G."/>
            <person name="Lafontaine I."/>
            <person name="Leh V."/>
            <person name="Lemaire M."/>
            <person name="de Montigny J."/>
            <person name="Neuveglise C."/>
            <person name="Thierry A."/>
            <person name="Blanc-Lenfle I."/>
            <person name="Bleykasten C."/>
            <person name="Diffels J."/>
            <person name="Fritsch E."/>
            <person name="Frangeul L."/>
            <person name="Goeffon A."/>
            <person name="Jauniaux N."/>
            <person name="Kachouri-Lafond R."/>
            <person name="Payen C."/>
            <person name="Potier S."/>
            <person name="Pribylova L."/>
            <person name="Ozanne C."/>
            <person name="Richard G.-F."/>
            <person name="Sacerdot C."/>
            <person name="Straub M.-L."/>
            <person name="Talla E."/>
        </authorList>
    </citation>
    <scope>NUCLEOTIDE SEQUENCE [LARGE SCALE GENOMIC DNA]</scope>
    <source>
        <strain evidence="5">ATCC 56472 / CBS 6340 / NRRL Y-8284</strain>
    </source>
</reference>
<dbReference type="OMA" id="RCTITSD"/>
<feature type="compositionally biased region" description="Basic and acidic residues" evidence="1">
    <location>
        <begin position="360"/>
        <end position="375"/>
    </location>
</feature>
<name>C5DCQ6_LACTC</name>
<dbReference type="AlphaFoldDB" id="C5DCQ6"/>
<protein>
    <submittedName>
        <fullName evidence="4">KLTH0B05016p</fullName>
    </submittedName>
</protein>
<feature type="compositionally biased region" description="Low complexity" evidence="1">
    <location>
        <begin position="347"/>
        <end position="356"/>
    </location>
</feature>
<dbReference type="eggNOG" id="ENOG502RXV1">
    <property type="taxonomic scope" value="Eukaryota"/>
</dbReference>